<dbReference type="AlphaFoldDB" id="L8JXT9"/>
<keyword evidence="2" id="KW-1185">Reference proteome</keyword>
<evidence type="ECO:0000313" key="1">
    <source>
        <dbReference type="EMBL" id="ELR72042.1"/>
    </source>
</evidence>
<reference evidence="1 2" key="1">
    <citation type="submission" date="2012-12" db="EMBL/GenBank/DDBJ databases">
        <title>Genome assembly of Fulvivirga imtechensis AK7.</title>
        <authorList>
            <person name="Nupur N."/>
            <person name="Khatri I."/>
            <person name="Kumar R."/>
            <person name="Subramanian S."/>
            <person name="Pinnaka A."/>
        </authorList>
    </citation>
    <scope>NUCLEOTIDE SEQUENCE [LARGE SCALE GENOMIC DNA]</scope>
    <source>
        <strain evidence="1 2">AK7</strain>
    </source>
</reference>
<evidence type="ECO:0000313" key="2">
    <source>
        <dbReference type="Proteomes" id="UP000011135"/>
    </source>
</evidence>
<accession>L8JXT9</accession>
<proteinExistence type="predicted"/>
<gene>
    <name evidence="1" type="ORF">C900_01907</name>
</gene>
<protein>
    <submittedName>
        <fullName evidence="1">Uncharacterized protein</fullName>
    </submittedName>
</protein>
<organism evidence="1 2">
    <name type="scientific">Fulvivirga imtechensis AK7</name>
    <dbReference type="NCBI Taxonomy" id="1237149"/>
    <lineage>
        <taxon>Bacteria</taxon>
        <taxon>Pseudomonadati</taxon>
        <taxon>Bacteroidota</taxon>
        <taxon>Cytophagia</taxon>
        <taxon>Cytophagales</taxon>
        <taxon>Fulvivirgaceae</taxon>
        <taxon>Fulvivirga</taxon>
    </lineage>
</organism>
<sequence length="47" mass="5334">MVSVCIFSYSFMPTSLFPMVSSDFPSMPCFSVKQSYYFGIISLNFSI</sequence>
<dbReference type="Proteomes" id="UP000011135">
    <property type="component" value="Unassembled WGS sequence"/>
</dbReference>
<comment type="caution">
    <text evidence="1">The sequence shown here is derived from an EMBL/GenBank/DDBJ whole genome shotgun (WGS) entry which is preliminary data.</text>
</comment>
<name>L8JXT9_9BACT</name>
<dbReference type="EMBL" id="AMZN01000028">
    <property type="protein sequence ID" value="ELR72042.1"/>
    <property type="molecule type" value="Genomic_DNA"/>
</dbReference>